<comment type="caution">
    <text evidence="2">The sequence shown here is derived from an EMBL/GenBank/DDBJ whole genome shotgun (WGS) entry which is preliminary data.</text>
</comment>
<reference evidence="2" key="1">
    <citation type="submission" date="2022-11" db="EMBL/GenBank/DDBJ databases">
        <authorList>
            <person name="Petersen C."/>
        </authorList>
    </citation>
    <scope>NUCLEOTIDE SEQUENCE</scope>
    <source>
        <strain evidence="2">IBT 30069</strain>
    </source>
</reference>
<keyword evidence="2" id="KW-0378">Hydrolase</keyword>
<dbReference type="OrthoDB" id="94039at2759"/>
<dbReference type="GO" id="GO:0072330">
    <property type="term" value="P:monocarboxylic acid biosynthetic process"/>
    <property type="evidence" value="ECO:0007669"/>
    <property type="project" value="UniProtKB-ARBA"/>
</dbReference>
<dbReference type="InterPro" id="IPR000073">
    <property type="entry name" value="AB_hydrolase_1"/>
</dbReference>
<dbReference type="GO" id="GO:0017000">
    <property type="term" value="P:antibiotic biosynthetic process"/>
    <property type="evidence" value="ECO:0007669"/>
    <property type="project" value="UniProtKB-ARBA"/>
</dbReference>
<dbReference type="EMBL" id="JAPQKH010000007">
    <property type="protein sequence ID" value="KAJ5087510.1"/>
    <property type="molecule type" value="Genomic_DNA"/>
</dbReference>
<reference evidence="2" key="2">
    <citation type="journal article" date="2023" name="IMA Fungus">
        <title>Comparative genomic study of the Penicillium genus elucidates a diverse pangenome and 15 lateral gene transfer events.</title>
        <authorList>
            <person name="Petersen C."/>
            <person name="Sorensen T."/>
            <person name="Nielsen M.R."/>
            <person name="Sondergaard T.E."/>
            <person name="Sorensen J.L."/>
            <person name="Fitzpatrick D.A."/>
            <person name="Frisvad J.C."/>
            <person name="Nielsen K.L."/>
        </authorList>
    </citation>
    <scope>NUCLEOTIDE SEQUENCE</scope>
    <source>
        <strain evidence="2">IBT 30069</strain>
    </source>
</reference>
<dbReference type="Pfam" id="PF12697">
    <property type="entry name" value="Abhydrolase_6"/>
    <property type="match status" value="1"/>
</dbReference>
<dbReference type="Gene3D" id="3.40.50.1820">
    <property type="entry name" value="alpha/beta hydrolase"/>
    <property type="match status" value="1"/>
</dbReference>
<dbReference type="AlphaFoldDB" id="A0A9W9JZR8"/>
<dbReference type="GO" id="GO:0016787">
    <property type="term" value="F:hydrolase activity"/>
    <property type="evidence" value="ECO:0007669"/>
    <property type="project" value="UniProtKB-KW"/>
</dbReference>
<evidence type="ECO:0000313" key="3">
    <source>
        <dbReference type="Proteomes" id="UP001149165"/>
    </source>
</evidence>
<proteinExistence type="predicted"/>
<keyword evidence="3" id="KW-1185">Reference proteome</keyword>
<feature type="domain" description="AB hydrolase-1" evidence="1">
    <location>
        <begin position="52"/>
        <end position="367"/>
    </location>
</feature>
<name>A0A9W9JZR8_9EURO</name>
<evidence type="ECO:0000259" key="1">
    <source>
        <dbReference type="Pfam" id="PF12697"/>
    </source>
</evidence>
<dbReference type="SUPFAM" id="SSF53474">
    <property type="entry name" value="alpha/beta-Hydrolases"/>
    <property type="match status" value="1"/>
</dbReference>
<dbReference type="Proteomes" id="UP001149165">
    <property type="component" value="Unassembled WGS sequence"/>
</dbReference>
<protein>
    <submittedName>
        <fullName evidence="2">Alpha/Beta hydrolase protein</fullName>
    </submittedName>
</protein>
<gene>
    <name evidence="2" type="ORF">N7456_011126</name>
</gene>
<dbReference type="InterPro" id="IPR029058">
    <property type="entry name" value="AB_hydrolase_fold"/>
</dbReference>
<accession>A0A9W9JZR8</accession>
<organism evidence="2 3">
    <name type="scientific">Penicillium angulare</name>
    <dbReference type="NCBI Taxonomy" id="116970"/>
    <lineage>
        <taxon>Eukaryota</taxon>
        <taxon>Fungi</taxon>
        <taxon>Dikarya</taxon>
        <taxon>Ascomycota</taxon>
        <taxon>Pezizomycotina</taxon>
        <taxon>Eurotiomycetes</taxon>
        <taxon>Eurotiomycetidae</taxon>
        <taxon>Eurotiales</taxon>
        <taxon>Aspergillaceae</taxon>
        <taxon>Penicillium</taxon>
    </lineage>
</organism>
<evidence type="ECO:0000313" key="2">
    <source>
        <dbReference type="EMBL" id="KAJ5087510.1"/>
    </source>
</evidence>
<sequence>MSSEHFTVTEHVVPGCYLREYPGSTIHQEDLLKLHVKQYTPKSPPSPDAVTVIAAHGAGLPKELYEPLWDEILQKATGFQIRSIWVADCASMNTSGVLNEDKLSLDCSWMDHARDLLLIINHFREQMPRPIVGIGHSFGGNILINLAYMHPRLFTTLALIDPVVQLNPPPMGFGSDRPGPLNWLLHRDDVWPNVKAALHANRGFFHGWDPRCIDLMVQFGFRKLPTPLYPDIDAVRAQLNTTDTPVTLTTTKYQDLLGQIRENFDARDTATGLIKINRETHADLDPLAAFIPMYRPEPRSAFLRLPTLRPSCLWVIGGSTYMNLDEMREGIKVCGTGVGGSGGGDKVREVTLPGLGHLMPFQEVKKVAEPCVTWLTNEIDRFRQAEMEWEEKRRGKSHLVLDESWFKTLKPVGAGRDGKKRKSGKL</sequence>